<dbReference type="SUPFAM" id="SSF81321">
    <property type="entry name" value="Family A G protein-coupled receptor-like"/>
    <property type="match status" value="1"/>
</dbReference>
<keyword evidence="12" id="KW-1185">Reference proteome</keyword>
<evidence type="ECO:0000256" key="8">
    <source>
        <dbReference type="ARBA" id="ARBA00023170"/>
    </source>
</evidence>
<name>A0A6J3KRX9_9HYME</name>
<dbReference type="GO" id="GO:0005886">
    <property type="term" value="C:plasma membrane"/>
    <property type="evidence" value="ECO:0007669"/>
    <property type="project" value="TreeGrafter"/>
</dbReference>
<keyword evidence="9" id="KW-0807">Transducer</keyword>
<dbReference type="GO" id="GO:0012505">
    <property type="term" value="C:endomembrane system"/>
    <property type="evidence" value="ECO:0007669"/>
    <property type="project" value="UniProtKB-SubCell"/>
</dbReference>
<evidence type="ECO:0000256" key="9">
    <source>
        <dbReference type="ARBA" id="ARBA00023224"/>
    </source>
</evidence>
<sequence>MFRVAIIGLLSTIPAIHPMGQRSTQLHDTTMFPRREHIAYGSTMKVESSEQPELFRSNKKYIKEERNISTIPSTESVDYSTESASHAGGVSLLMCCSCGHRLSKDGCIRTNDTFRFPALYDSNNLSLIDEAPNYQRYFKLVVNNPCINRQRYKLDPNANPMDEFMLLDNGSIYMKNEGDILRDIDYCLGILDTKLFDVILCFNLGENEDTQETTKITVLFPVGLIISVPFLFATFVAYILIPEWKNIHGRTLRSYVGSLLIAYVILAVVQMTPQQQISDTLCIAFAFIIHFSFLASFFWLNVMCFDIWWTFGGFRSLHGSVKQRERKKFLIYSVYAWGCASLLTGICAIMDFLPDIPEHFIKPQFGKHNCWFTTNKARAIYFYAPMGATVFCNICLFISTALKIVRHKKNTAQQLKSIDSRRHDDNKQWFNLYLKLFIVMGINWSMEIISWLCNNSPAYIWYLTDLTNTLQGVLIFLIFVWKDKVKRLLLKRFSCHRKNILSRNSTRSACHSSATSRTCTLTTTTQFQEKIDPYSNESSPGKAIVMN</sequence>
<dbReference type="InterPro" id="IPR023311">
    <property type="entry name" value="Methusela_ecto_dom_2"/>
</dbReference>
<gene>
    <name evidence="13" type="primary">LOC117236215</name>
</gene>
<evidence type="ECO:0000256" key="4">
    <source>
        <dbReference type="ARBA" id="ARBA00022729"/>
    </source>
</evidence>
<evidence type="ECO:0000256" key="10">
    <source>
        <dbReference type="SAM" id="Phobius"/>
    </source>
</evidence>
<evidence type="ECO:0000313" key="12">
    <source>
        <dbReference type="Proteomes" id="UP000504631"/>
    </source>
</evidence>
<dbReference type="AlphaFoldDB" id="A0A6J3KRX9"/>
<feature type="transmembrane region" description="Helical" evidence="10">
    <location>
        <begin position="432"/>
        <end position="452"/>
    </location>
</feature>
<evidence type="ECO:0000256" key="2">
    <source>
        <dbReference type="ARBA" id="ARBA00008979"/>
    </source>
</evidence>
<feature type="transmembrane region" description="Helical" evidence="10">
    <location>
        <begin position="252"/>
        <end position="271"/>
    </location>
</feature>
<dbReference type="PANTHER" id="PTHR47154">
    <property type="entry name" value="G-PROTEIN COUPLED RECEPTOR MTH-RELATED"/>
    <property type="match status" value="1"/>
</dbReference>
<evidence type="ECO:0000259" key="11">
    <source>
        <dbReference type="PROSITE" id="PS50261"/>
    </source>
</evidence>
<dbReference type="Gene3D" id="1.20.1070.10">
    <property type="entry name" value="Rhodopsin 7-helix transmembrane proteins"/>
    <property type="match status" value="1"/>
</dbReference>
<protein>
    <submittedName>
        <fullName evidence="13">G-protein coupled receptor Mth2-like isoform X1</fullName>
    </submittedName>
</protein>
<dbReference type="InterPro" id="IPR036272">
    <property type="entry name" value="Methuselah_N_sf"/>
</dbReference>
<keyword evidence="5 10" id="KW-1133">Transmembrane helix</keyword>
<organism evidence="12 13">
    <name type="scientific">Bombus vosnesenskii</name>
    <dbReference type="NCBI Taxonomy" id="207650"/>
    <lineage>
        <taxon>Eukaryota</taxon>
        <taxon>Metazoa</taxon>
        <taxon>Ecdysozoa</taxon>
        <taxon>Arthropoda</taxon>
        <taxon>Hexapoda</taxon>
        <taxon>Insecta</taxon>
        <taxon>Pterygota</taxon>
        <taxon>Neoptera</taxon>
        <taxon>Endopterygota</taxon>
        <taxon>Hymenoptera</taxon>
        <taxon>Apocrita</taxon>
        <taxon>Aculeata</taxon>
        <taxon>Apoidea</taxon>
        <taxon>Anthophila</taxon>
        <taxon>Apidae</taxon>
        <taxon>Bombus</taxon>
        <taxon>Pyrobombus</taxon>
    </lineage>
</organism>
<accession>A0A6J3KRX9</accession>
<keyword evidence="4" id="KW-0732">Signal</keyword>
<dbReference type="RefSeq" id="XP_033354851.1">
    <property type="nucleotide sequence ID" value="XM_033498960.1"/>
</dbReference>
<reference evidence="13" key="1">
    <citation type="submission" date="2025-08" db="UniProtKB">
        <authorList>
            <consortium name="RefSeq"/>
        </authorList>
    </citation>
    <scope>IDENTIFICATION</scope>
    <source>
        <tissue evidence="13">Muscle</tissue>
    </source>
</reference>
<comment type="subcellular location">
    <subcellularLocation>
        <location evidence="1">Endomembrane system</location>
        <topology evidence="1">Multi-pass membrane protein</topology>
    </subcellularLocation>
</comment>
<feature type="transmembrane region" description="Helical" evidence="10">
    <location>
        <begin position="329"/>
        <end position="353"/>
    </location>
</feature>
<dbReference type="CDD" id="cd15039">
    <property type="entry name" value="7tmB3_Methuselah-like"/>
    <property type="match status" value="1"/>
</dbReference>
<dbReference type="KEGG" id="bvk:117236215"/>
<evidence type="ECO:0000256" key="1">
    <source>
        <dbReference type="ARBA" id="ARBA00004127"/>
    </source>
</evidence>
<feature type="transmembrane region" description="Helical" evidence="10">
    <location>
        <begin position="283"/>
        <end position="308"/>
    </location>
</feature>
<dbReference type="Pfam" id="PF00002">
    <property type="entry name" value="7tm_2"/>
    <property type="match status" value="1"/>
</dbReference>
<dbReference type="InterPro" id="IPR051384">
    <property type="entry name" value="Mth_GPCR"/>
</dbReference>
<dbReference type="InterPro" id="IPR017981">
    <property type="entry name" value="GPCR_2-like_7TM"/>
</dbReference>
<evidence type="ECO:0000313" key="13">
    <source>
        <dbReference type="RefSeq" id="XP_033354851.1"/>
    </source>
</evidence>
<comment type="similarity">
    <text evidence="2">Belongs to the G-protein coupled receptor 2 family. Mth subfamily.</text>
</comment>
<evidence type="ECO:0000256" key="5">
    <source>
        <dbReference type="ARBA" id="ARBA00022989"/>
    </source>
</evidence>
<evidence type="ECO:0000256" key="7">
    <source>
        <dbReference type="ARBA" id="ARBA00023136"/>
    </source>
</evidence>
<proteinExistence type="inferred from homology"/>
<evidence type="ECO:0000256" key="6">
    <source>
        <dbReference type="ARBA" id="ARBA00023040"/>
    </source>
</evidence>
<feature type="domain" description="G-protein coupled receptors family 2 profile 2" evidence="11">
    <location>
        <begin position="216"/>
        <end position="483"/>
    </location>
</feature>
<dbReference type="PANTHER" id="PTHR47154:SF2">
    <property type="entry name" value="G-PROTEIN COUPLED RECEPTOR MTH-RELATED"/>
    <property type="match status" value="1"/>
</dbReference>
<evidence type="ECO:0000256" key="3">
    <source>
        <dbReference type="ARBA" id="ARBA00022692"/>
    </source>
</evidence>
<dbReference type="GeneID" id="117236215"/>
<keyword evidence="8" id="KW-0675">Receptor</keyword>
<dbReference type="PROSITE" id="PS50261">
    <property type="entry name" value="G_PROTEIN_RECEP_F2_4"/>
    <property type="match status" value="1"/>
</dbReference>
<dbReference type="SUPFAM" id="SSF63877">
    <property type="entry name" value="Methuselah ectodomain"/>
    <property type="match status" value="1"/>
</dbReference>
<feature type="transmembrane region" description="Helical" evidence="10">
    <location>
        <begin position="458"/>
        <end position="481"/>
    </location>
</feature>
<keyword evidence="7 10" id="KW-0472">Membrane</keyword>
<keyword evidence="6" id="KW-0297">G-protein coupled receptor</keyword>
<dbReference type="GO" id="GO:0008528">
    <property type="term" value="F:G protein-coupled peptide receptor activity"/>
    <property type="evidence" value="ECO:0007669"/>
    <property type="project" value="TreeGrafter"/>
</dbReference>
<dbReference type="InterPro" id="IPR000832">
    <property type="entry name" value="GPCR_2_secretin-like"/>
</dbReference>
<feature type="transmembrane region" description="Helical" evidence="10">
    <location>
        <begin position="218"/>
        <end position="240"/>
    </location>
</feature>
<dbReference type="GO" id="GO:0007166">
    <property type="term" value="P:cell surface receptor signaling pathway"/>
    <property type="evidence" value="ECO:0007669"/>
    <property type="project" value="InterPro"/>
</dbReference>
<feature type="transmembrane region" description="Helical" evidence="10">
    <location>
        <begin position="380"/>
        <end position="402"/>
    </location>
</feature>
<dbReference type="Gene3D" id="2.170.180.11">
    <property type="entry name" value="Methuselah ectodomain, domain 2"/>
    <property type="match status" value="1"/>
</dbReference>
<dbReference type="Proteomes" id="UP000504631">
    <property type="component" value="Unplaced"/>
</dbReference>
<keyword evidence="3 10" id="KW-0812">Transmembrane</keyword>